<dbReference type="Proteomes" id="UP001396898">
    <property type="component" value="Unassembled WGS sequence"/>
</dbReference>
<dbReference type="EMBL" id="JAQQWI010000002">
    <property type="protein sequence ID" value="KAK8037381.1"/>
    <property type="molecule type" value="Genomic_DNA"/>
</dbReference>
<feature type="domain" description="F-box" evidence="1">
    <location>
        <begin position="208"/>
        <end position="235"/>
    </location>
</feature>
<dbReference type="SUPFAM" id="SSF81383">
    <property type="entry name" value="F-box domain"/>
    <property type="match status" value="1"/>
</dbReference>
<sequence>MATESYCFCAVCGGPLDEFAFPHDRFDHGDHNEIQEVWIKDVWVIMQDYARNGSFIRVQISGKGRYCGQHDWVGTYPGSRGYREFYRLYRDLDMRKPAFPLHWPCYELLHLVLFDGRDVSQPDMDALFNTLQSLTAYSATHLQLDYGLGGEGRRYSHWTPRLEQDWSLADPSRSEETKSYLLDVLSGSDFTLSNPACDLVTKVVCDLFSRLPLEIIHMIVSHLGLTDVLNLSSASWIVNVQLRADQRFWWLRLKYELLPFYLELGEFVRKEAALLQRHHPKDLCVWIHWSTSPETGDGSPIPGVVNRRRIWNTCLQLKELHQRYTATLPSEETTTVSPFTEFGSDSLVAGFTYRIAWPFPLPSAADSRPESYRPLLHSWGNLASSKHLVRVAWHPDKSLGTICVIPCPENTSVEESPGSEISRGDWIRQLILHIPAFDARCHEACPYTILPRGLTIVLTSGKELRFGEADKGHYMRPLVTSREEVMIVGLYCRYGLVYGHKRAVYYNVVDALRPAHNHDQSQADGNHAQHASLIWVEGTEWERLAHYLWKSDYREMLGGVRIWDFPGLRLTPTHDSFTWYSKRENPLPLAVEALVWATTAADFGRLTRLSACFPKDGVAICALKVESGPVGSGGALVCQTVGSNQLRGAQWHTFEVNGAVGEFITKVVVYKESRSPCRALKIKTNYKETIWGSPGGDFKRSIKAPAGGRLVGLMGIFGKPGWQHVDQGLSALAGLSMAL</sequence>
<accession>A0ABR1SST4</accession>
<proteinExistence type="predicted"/>
<evidence type="ECO:0000313" key="2">
    <source>
        <dbReference type="EMBL" id="KAK8037381.1"/>
    </source>
</evidence>
<dbReference type="InterPro" id="IPR001810">
    <property type="entry name" value="F-box_dom"/>
</dbReference>
<reference evidence="2 3" key="1">
    <citation type="submission" date="2023-01" db="EMBL/GenBank/DDBJ databases">
        <title>Analysis of 21 Apiospora genomes using comparative genomics revels a genus with tremendous synthesis potential of carbohydrate active enzymes and secondary metabolites.</title>
        <authorList>
            <person name="Sorensen T."/>
        </authorList>
    </citation>
    <scope>NUCLEOTIDE SEQUENCE [LARGE SCALE GENOMIC DNA]</scope>
    <source>
        <strain evidence="2 3">CBS 20057</strain>
    </source>
</reference>
<organism evidence="2 3">
    <name type="scientific">Apiospora marii</name>
    <dbReference type="NCBI Taxonomy" id="335849"/>
    <lineage>
        <taxon>Eukaryota</taxon>
        <taxon>Fungi</taxon>
        <taxon>Dikarya</taxon>
        <taxon>Ascomycota</taxon>
        <taxon>Pezizomycotina</taxon>
        <taxon>Sordariomycetes</taxon>
        <taxon>Xylariomycetidae</taxon>
        <taxon>Amphisphaeriales</taxon>
        <taxon>Apiosporaceae</taxon>
        <taxon>Apiospora</taxon>
    </lineage>
</organism>
<dbReference type="InterPro" id="IPR036404">
    <property type="entry name" value="Jacalin-like_lectin_dom_sf"/>
</dbReference>
<dbReference type="InterPro" id="IPR036047">
    <property type="entry name" value="F-box-like_dom_sf"/>
</dbReference>
<evidence type="ECO:0000313" key="3">
    <source>
        <dbReference type="Proteomes" id="UP001396898"/>
    </source>
</evidence>
<protein>
    <recommendedName>
        <fullName evidence="1">F-box domain-containing protein</fullName>
    </recommendedName>
</protein>
<evidence type="ECO:0000259" key="1">
    <source>
        <dbReference type="Pfam" id="PF00646"/>
    </source>
</evidence>
<dbReference type="Pfam" id="PF00646">
    <property type="entry name" value="F-box"/>
    <property type="match status" value="1"/>
</dbReference>
<dbReference type="Gene3D" id="2.100.10.30">
    <property type="entry name" value="Jacalin-like lectin domain"/>
    <property type="match status" value="1"/>
</dbReference>
<gene>
    <name evidence="2" type="ORF">PG991_000727</name>
</gene>
<name>A0ABR1SST4_9PEZI</name>
<keyword evidence="3" id="KW-1185">Reference proteome</keyword>
<comment type="caution">
    <text evidence="2">The sequence shown here is derived from an EMBL/GenBank/DDBJ whole genome shotgun (WGS) entry which is preliminary data.</text>
</comment>